<comment type="caution">
    <text evidence="6">The sequence shown here is derived from an EMBL/GenBank/DDBJ whole genome shotgun (WGS) entry which is preliminary data.</text>
</comment>
<dbReference type="InterPro" id="IPR023166">
    <property type="entry name" value="BaiN-like_dom_sf"/>
</dbReference>
<dbReference type="Proteomes" id="UP001165069">
    <property type="component" value="Unassembled WGS sequence"/>
</dbReference>
<evidence type="ECO:0000256" key="3">
    <source>
        <dbReference type="ARBA" id="ARBA00022827"/>
    </source>
</evidence>
<gene>
    <name evidence="6" type="ORF">GETHLI_06190</name>
</gene>
<protein>
    <recommendedName>
        <fullName evidence="8">HI0933 family protein</fullName>
    </recommendedName>
</protein>
<dbReference type="InterPro" id="IPR057661">
    <property type="entry name" value="RsdA/BaiN/AoA(So)_Rossmann"/>
</dbReference>
<organism evidence="6 7">
    <name type="scientific">Geothrix limicola</name>
    <dbReference type="NCBI Taxonomy" id="2927978"/>
    <lineage>
        <taxon>Bacteria</taxon>
        <taxon>Pseudomonadati</taxon>
        <taxon>Acidobacteriota</taxon>
        <taxon>Holophagae</taxon>
        <taxon>Holophagales</taxon>
        <taxon>Holophagaceae</taxon>
        <taxon>Geothrix</taxon>
    </lineage>
</organism>
<dbReference type="Gene3D" id="3.50.50.60">
    <property type="entry name" value="FAD/NAD(P)-binding domain"/>
    <property type="match status" value="1"/>
</dbReference>
<dbReference type="PANTHER" id="PTHR42887">
    <property type="entry name" value="OS12G0638800 PROTEIN"/>
    <property type="match status" value="1"/>
</dbReference>
<reference evidence="6 7" key="1">
    <citation type="journal article" date="2023" name="Antonie Van Leeuwenhoek">
        <title>Mesoterricola silvestris gen. nov., sp. nov., Mesoterricola sediminis sp. nov., Geothrix oryzae sp. nov., Geothrix edaphica sp. nov., Geothrix rubra sp. nov., and Geothrix limicola sp. nov., six novel members of Acidobacteriota isolated from soils.</title>
        <authorList>
            <person name="Itoh H."/>
            <person name="Sugisawa Y."/>
            <person name="Mise K."/>
            <person name="Xu Z."/>
            <person name="Kuniyasu M."/>
            <person name="Ushijima N."/>
            <person name="Kawano K."/>
            <person name="Kobayashi E."/>
            <person name="Shiratori Y."/>
            <person name="Masuda Y."/>
            <person name="Senoo K."/>
        </authorList>
    </citation>
    <scope>NUCLEOTIDE SEQUENCE [LARGE SCALE GENOMIC DNA]</scope>
    <source>
        <strain evidence="6 7">Red804</strain>
    </source>
</reference>
<dbReference type="Gene3D" id="2.40.30.10">
    <property type="entry name" value="Translation factors"/>
    <property type="match status" value="1"/>
</dbReference>
<evidence type="ECO:0000313" key="7">
    <source>
        <dbReference type="Proteomes" id="UP001165069"/>
    </source>
</evidence>
<feature type="domain" description="RsdA/BaiN/AoA(So)-like insert" evidence="5">
    <location>
        <begin position="200"/>
        <end position="346"/>
    </location>
</feature>
<proteinExistence type="predicted"/>
<dbReference type="EMBL" id="BSDE01000001">
    <property type="protein sequence ID" value="GLH72117.1"/>
    <property type="molecule type" value="Genomic_DNA"/>
</dbReference>
<accession>A0ABQ5QBN4</accession>
<dbReference type="SUPFAM" id="SSF160996">
    <property type="entry name" value="HI0933 insert domain-like"/>
    <property type="match status" value="1"/>
</dbReference>
<dbReference type="InterPro" id="IPR004792">
    <property type="entry name" value="BaiN-like"/>
</dbReference>
<feature type="domain" description="RsdA/BaiN/AoA(So)-like Rossmann fold-like" evidence="4">
    <location>
        <begin position="9"/>
        <end position="414"/>
    </location>
</feature>
<dbReference type="PRINTS" id="PR00411">
    <property type="entry name" value="PNDRDTASEI"/>
</dbReference>
<evidence type="ECO:0008006" key="8">
    <source>
        <dbReference type="Google" id="ProtNLM"/>
    </source>
</evidence>
<sequence>MGHDGGMAKIIVVGGGAAGLVAAWRAASLGHAVQLLEANGRLGVKLRISGGGKCNITHDGPPKALLSAFSKAQARFLRPSLHAFDNAAVLDLLRREGVETYTRDNGRVFPLDRPGSAGAVVAAFETLAHRVGVDVRTGARVTALQGRAPRLEGLLLNGEPLHCDVYVLATGGASYPETGTRGEVLGWLKGLGVPVLPWFPALAPIPLQRPRPSWEGVSLREGDLRLQAGPEGRRLETFAGDIVFTKAGISGPAALELSQATERARREGAAWLTYASIRELPEAVDAALQAEQRTNPRLLAATWIQRHLPERLVEPLLQEAGIDRGLMLKDLSRSARKALVALATALPLGEPQAVPLARGEVAAGGVDLGAVDPRTMALRGWDNLRICGELLDIDGPVGGYNLQAAFSTGYAAGTL</sequence>
<evidence type="ECO:0000256" key="1">
    <source>
        <dbReference type="ARBA" id="ARBA00001974"/>
    </source>
</evidence>
<evidence type="ECO:0000259" key="5">
    <source>
        <dbReference type="Pfam" id="PF22780"/>
    </source>
</evidence>
<dbReference type="SUPFAM" id="SSF51905">
    <property type="entry name" value="FAD/NAD(P)-binding domain"/>
    <property type="match status" value="1"/>
</dbReference>
<dbReference type="InterPro" id="IPR055178">
    <property type="entry name" value="RsdA/BaiN/AoA(So)-like_dom"/>
</dbReference>
<dbReference type="Pfam" id="PF22780">
    <property type="entry name" value="HI0933_like_1st"/>
    <property type="match status" value="1"/>
</dbReference>
<keyword evidence="2" id="KW-0285">Flavoprotein</keyword>
<dbReference type="Pfam" id="PF03486">
    <property type="entry name" value="HI0933_like"/>
    <property type="match status" value="1"/>
</dbReference>
<keyword evidence="7" id="KW-1185">Reference proteome</keyword>
<dbReference type="InterPro" id="IPR036188">
    <property type="entry name" value="FAD/NAD-bd_sf"/>
</dbReference>
<evidence type="ECO:0000313" key="6">
    <source>
        <dbReference type="EMBL" id="GLH72117.1"/>
    </source>
</evidence>
<dbReference type="NCBIfam" id="TIGR00275">
    <property type="entry name" value="aminoacetone oxidase family FAD-binding enzyme"/>
    <property type="match status" value="1"/>
</dbReference>
<evidence type="ECO:0000256" key="2">
    <source>
        <dbReference type="ARBA" id="ARBA00022630"/>
    </source>
</evidence>
<comment type="cofactor">
    <cofactor evidence="1">
        <name>FAD</name>
        <dbReference type="ChEBI" id="CHEBI:57692"/>
    </cofactor>
</comment>
<name>A0ABQ5QBN4_9BACT</name>
<dbReference type="Gene3D" id="1.10.8.260">
    <property type="entry name" value="HI0933 insert domain-like"/>
    <property type="match status" value="1"/>
</dbReference>
<evidence type="ECO:0000259" key="4">
    <source>
        <dbReference type="Pfam" id="PF03486"/>
    </source>
</evidence>
<dbReference type="PANTHER" id="PTHR42887:SF2">
    <property type="entry name" value="OS12G0638800 PROTEIN"/>
    <property type="match status" value="1"/>
</dbReference>
<keyword evidence="3" id="KW-0274">FAD</keyword>